<dbReference type="PANTHER" id="PTHR31576:SF2">
    <property type="entry name" value="TATA BOX-BINDING PROTEIN-ASSOCIATED FACTOR RNA POLYMERASE I SUBUNIT B"/>
    <property type="match status" value="1"/>
</dbReference>
<keyword evidence="9" id="KW-0539">Nucleus</keyword>
<keyword evidence="3" id="KW-0479">Metal-binding</keyword>
<dbReference type="AlphaFoldDB" id="A0AAP0G634"/>
<evidence type="ECO:0000256" key="10">
    <source>
        <dbReference type="SAM" id="MobiDB-lite"/>
    </source>
</evidence>
<organism evidence="12 13">
    <name type="scientific">Platanthera zijinensis</name>
    <dbReference type="NCBI Taxonomy" id="2320716"/>
    <lineage>
        <taxon>Eukaryota</taxon>
        <taxon>Viridiplantae</taxon>
        <taxon>Streptophyta</taxon>
        <taxon>Embryophyta</taxon>
        <taxon>Tracheophyta</taxon>
        <taxon>Spermatophyta</taxon>
        <taxon>Magnoliopsida</taxon>
        <taxon>Liliopsida</taxon>
        <taxon>Asparagales</taxon>
        <taxon>Orchidaceae</taxon>
        <taxon>Orchidoideae</taxon>
        <taxon>Orchideae</taxon>
        <taxon>Orchidinae</taxon>
        <taxon>Platanthera</taxon>
    </lineage>
</organism>
<evidence type="ECO:0000256" key="4">
    <source>
        <dbReference type="ARBA" id="ARBA00022771"/>
    </source>
</evidence>
<evidence type="ECO:0000256" key="8">
    <source>
        <dbReference type="ARBA" id="ARBA00023163"/>
    </source>
</evidence>
<keyword evidence="13" id="KW-1185">Reference proteome</keyword>
<proteinExistence type="inferred from homology"/>
<feature type="compositionally biased region" description="Polar residues" evidence="10">
    <location>
        <begin position="449"/>
        <end position="461"/>
    </location>
</feature>
<dbReference type="GO" id="GO:0001164">
    <property type="term" value="F:RNA polymerase I core promoter sequence-specific DNA binding"/>
    <property type="evidence" value="ECO:0007669"/>
    <property type="project" value="InterPro"/>
</dbReference>
<comment type="subcellular location">
    <subcellularLocation>
        <location evidence="1">Nucleus</location>
        <location evidence="1">Nucleolus</location>
    </subcellularLocation>
</comment>
<evidence type="ECO:0000256" key="2">
    <source>
        <dbReference type="ARBA" id="ARBA00006899"/>
    </source>
</evidence>
<name>A0AAP0G634_9ASPA</name>
<keyword evidence="6" id="KW-0805">Transcription regulation</keyword>
<evidence type="ECO:0000256" key="3">
    <source>
        <dbReference type="ARBA" id="ARBA00022723"/>
    </source>
</evidence>
<dbReference type="InterPro" id="IPR033599">
    <property type="entry name" value="TAF1B/Rrn7"/>
</dbReference>
<sequence length="684" mass="77552">MESRWREKDIEDDTDSRRRILCVDCGSDDFEGQDDGFFYCSQCGYQSKDVIVSQADGDDVYGREGGVGALYSSFHRRLKSQSISSSQNPKYNNPLKDEILSQSVSGGFKEGSAACPFVFEDSFLSSQDFSCKDPVQLVDAMRLRYVRGLQIMLQLQCEALVQKFEVCPLICPTAMSIWLKYVSFSKILDNGWVERVNEEAKKAVSSCSMEETKLKELEAVTEERGTLRKIRAKLRRMEMDHTKAYYHKAAFISFRSLRKMIPVYTTLAISFLSCHIAREAILPTDIYKWIAEAKLPYLFAFIELEKYLGASKSLLVSSRLMFRPIRIISASFLEVTAASIARSICLRTPSVNFYAIALRYLNALSLPVAKILPQACRLYEWSLPSELWLSCCISALPTRVYVMSILIVSVRIFGNIHGHGVWERSILDKNNSTSFGHRHKGAAQEDDATQPSTTTDSPCSQNSEFCTKELLQVLDTAYHRMSTLYDYSKDLRSFLKHCGDVIFAGLTPSYEQGKLIERLGNVYDNIEEGDEPVERLFCELKGKRPRDGESTEPSMSSKKVKQEKEEITSTNGSSPSSSADARNPAIESMKFDMEDCGFDYLPPRAVIHSTGYLHYRRQKANGKLIFVAHADYFILLRACAKLAEVDPRVLHIGVLKFEKRLDWIEERIDQSLNMLHGCSLRDGE</sequence>
<dbReference type="GO" id="GO:0070860">
    <property type="term" value="C:RNA polymerase I core factor complex"/>
    <property type="evidence" value="ECO:0007669"/>
    <property type="project" value="InterPro"/>
</dbReference>
<dbReference type="EMBL" id="JBBWWQ010000009">
    <property type="protein sequence ID" value="KAK8939264.1"/>
    <property type="molecule type" value="Genomic_DNA"/>
</dbReference>
<evidence type="ECO:0000259" key="11">
    <source>
        <dbReference type="Pfam" id="PF20644"/>
    </source>
</evidence>
<reference evidence="12 13" key="1">
    <citation type="journal article" date="2022" name="Nat. Plants">
        <title>Genomes of leafy and leafless Platanthera orchids illuminate the evolution of mycoheterotrophy.</title>
        <authorList>
            <person name="Li M.H."/>
            <person name="Liu K.W."/>
            <person name="Li Z."/>
            <person name="Lu H.C."/>
            <person name="Ye Q.L."/>
            <person name="Zhang D."/>
            <person name="Wang J.Y."/>
            <person name="Li Y.F."/>
            <person name="Zhong Z.M."/>
            <person name="Liu X."/>
            <person name="Yu X."/>
            <person name="Liu D.K."/>
            <person name="Tu X.D."/>
            <person name="Liu B."/>
            <person name="Hao Y."/>
            <person name="Liao X.Y."/>
            <person name="Jiang Y.T."/>
            <person name="Sun W.H."/>
            <person name="Chen J."/>
            <person name="Chen Y.Q."/>
            <person name="Ai Y."/>
            <person name="Zhai J.W."/>
            <person name="Wu S.S."/>
            <person name="Zhou Z."/>
            <person name="Hsiao Y.Y."/>
            <person name="Wu W.L."/>
            <person name="Chen Y.Y."/>
            <person name="Lin Y.F."/>
            <person name="Hsu J.L."/>
            <person name="Li C.Y."/>
            <person name="Wang Z.W."/>
            <person name="Zhao X."/>
            <person name="Zhong W.Y."/>
            <person name="Ma X.K."/>
            <person name="Ma L."/>
            <person name="Huang J."/>
            <person name="Chen G.Z."/>
            <person name="Huang M.Z."/>
            <person name="Huang L."/>
            <person name="Peng D.H."/>
            <person name="Luo Y.B."/>
            <person name="Zou S.Q."/>
            <person name="Chen S.P."/>
            <person name="Lan S."/>
            <person name="Tsai W.C."/>
            <person name="Van de Peer Y."/>
            <person name="Liu Z.J."/>
        </authorList>
    </citation>
    <scope>NUCLEOTIDE SEQUENCE [LARGE SCALE GENOMIC DNA]</scope>
    <source>
        <strain evidence="12">Lor287</strain>
    </source>
</reference>
<evidence type="ECO:0000256" key="7">
    <source>
        <dbReference type="ARBA" id="ARBA00023125"/>
    </source>
</evidence>
<evidence type="ECO:0000256" key="1">
    <source>
        <dbReference type="ARBA" id="ARBA00004604"/>
    </source>
</evidence>
<feature type="region of interest" description="Disordered" evidence="10">
    <location>
        <begin position="436"/>
        <end position="461"/>
    </location>
</feature>
<dbReference type="GO" id="GO:0008270">
    <property type="term" value="F:zinc ion binding"/>
    <property type="evidence" value="ECO:0007669"/>
    <property type="project" value="UniProtKB-KW"/>
</dbReference>
<evidence type="ECO:0000256" key="5">
    <source>
        <dbReference type="ARBA" id="ARBA00022833"/>
    </source>
</evidence>
<dbReference type="InterPro" id="IPR048540">
    <property type="entry name" value="Rrn7_cyclin_N"/>
</dbReference>
<dbReference type="Proteomes" id="UP001418222">
    <property type="component" value="Unassembled WGS sequence"/>
</dbReference>
<comment type="similarity">
    <text evidence="2">Belongs to the RRN7/TAF1B family.</text>
</comment>
<keyword evidence="8" id="KW-0804">Transcription</keyword>
<comment type="caution">
    <text evidence="12">The sequence shown here is derived from an EMBL/GenBank/DDBJ whole genome shotgun (WGS) entry which is preliminary data.</text>
</comment>
<protein>
    <submittedName>
        <fullName evidence="12">TATA box-binding protein-associated factor RNA polymerase I subunit B</fullName>
    </submittedName>
</protein>
<evidence type="ECO:0000313" key="13">
    <source>
        <dbReference type="Proteomes" id="UP001418222"/>
    </source>
</evidence>
<keyword evidence="4" id="KW-0863">Zinc-finger</keyword>
<gene>
    <name evidence="12" type="ORF">KSP39_PZI011314</name>
</gene>
<evidence type="ECO:0000256" key="6">
    <source>
        <dbReference type="ARBA" id="ARBA00023015"/>
    </source>
</evidence>
<dbReference type="GO" id="GO:0042790">
    <property type="term" value="P:nucleolar large rRNA transcription by RNA polymerase I"/>
    <property type="evidence" value="ECO:0007669"/>
    <property type="project" value="TreeGrafter"/>
</dbReference>
<keyword evidence="7" id="KW-0238">DNA-binding</keyword>
<keyword evidence="5" id="KW-0862">Zinc</keyword>
<feature type="region of interest" description="Disordered" evidence="10">
    <location>
        <begin position="541"/>
        <end position="582"/>
    </location>
</feature>
<feature type="domain" description="Rrn7/TAF1B N-terminal cyclin" evidence="11">
    <location>
        <begin position="149"/>
        <end position="300"/>
    </location>
</feature>
<accession>A0AAP0G634</accession>
<dbReference type="PANTHER" id="PTHR31576">
    <property type="entry name" value="TATA BOX-BINDING PROTEIN-ASSOCIATED FACTOR RNA POLYMERASE I SUBUNIT B"/>
    <property type="match status" value="1"/>
</dbReference>
<dbReference type="Pfam" id="PF20644">
    <property type="entry name" value="Rrn7_cyclin_N"/>
    <property type="match status" value="1"/>
</dbReference>
<evidence type="ECO:0000313" key="12">
    <source>
        <dbReference type="EMBL" id="KAK8939264.1"/>
    </source>
</evidence>
<evidence type="ECO:0000256" key="9">
    <source>
        <dbReference type="ARBA" id="ARBA00023242"/>
    </source>
</evidence>